<proteinExistence type="predicted"/>
<evidence type="ECO:0000313" key="2">
    <source>
        <dbReference type="Proteomes" id="UP001589536"/>
    </source>
</evidence>
<dbReference type="RefSeq" id="WP_345042818.1">
    <property type="nucleotide sequence ID" value="NZ_BAABED010000001.1"/>
</dbReference>
<accession>A0ABV5UND5</accession>
<keyword evidence="2" id="KW-1185">Reference proteome</keyword>
<comment type="caution">
    <text evidence="1">The sequence shown here is derived from an EMBL/GenBank/DDBJ whole genome shotgun (WGS) entry which is preliminary data.</text>
</comment>
<reference evidence="1 2" key="1">
    <citation type="submission" date="2024-09" db="EMBL/GenBank/DDBJ databases">
        <authorList>
            <person name="Sun Q."/>
            <person name="Mori K."/>
        </authorList>
    </citation>
    <scope>NUCLEOTIDE SEQUENCE [LARGE SCALE GENOMIC DNA]</scope>
    <source>
        <strain evidence="1 2">JCM 13519</strain>
    </source>
</reference>
<protein>
    <submittedName>
        <fullName evidence="1">Uncharacterized protein</fullName>
    </submittedName>
</protein>
<dbReference type="EMBL" id="JBHMBH010000019">
    <property type="protein sequence ID" value="MFB9714023.1"/>
    <property type="molecule type" value="Genomic_DNA"/>
</dbReference>
<name>A0ABV5UND5_9MICC</name>
<dbReference type="Proteomes" id="UP001589536">
    <property type="component" value="Unassembled WGS sequence"/>
</dbReference>
<gene>
    <name evidence="1" type="ORF">ACFFPI_07615</name>
</gene>
<sequence length="136" mass="15396">MTTTTDPAEARDYLSDHLNLEAEEHPADEDWYYALEDHLLALEPSHPICTRLAVALEPFLNDDERIDCTMYPQGKAVNFLDEQSPRGSFSTYLEGLTSAIEADHERWVCCRRRSRGLMDPGIGSARGLTASQLRRL</sequence>
<organism evidence="1 2">
    <name type="scientific">Arthrobacter methylotrophus</name>
    <dbReference type="NCBI Taxonomy" id="121291"/>
    <lineage>
        <taxon>Bacteria</taxon>
        <taxon>Bacillati</taxon>
        <taxon>Actinomycetota</taxon>
        <taxon>Actinomycetes</taxon>
        <taxon>Micrococcales</taxon>
        <taxon>Micrococcaceae</taxon>
        <taxon>Arthrobacter</taxon>
    </lineage>
</organism>
<evidence type="ECO:0000313" key="1">
    <source>
        <dbReference type="EMBL" id="MFB9714023.1"/>
    </source>
</evidence>